<dbReference type="SUPFAM" id="SSF53335">
    <property type="entry name" value="S-adenosyl-L-methionine-dependent methyltransferases"/>
    <property type="match status" value="1"/>
</dbReference>
<keyword evidence="4" id="KW-1185">Reference proteome</keyword>
<dbReference type="GO" id="GO:0008168">
    <property type="term" value="F:methyltransferase activity"/>
    <property type="evidence" value="ECO:0007669"/>
    <property type="project" value="TreeGrafter"/>
</dbReference>
<dbReference type="AlphaFoldDB" id="A0A9W8PD41"/>
<feature type="compositionally biased region" description="Acidic residues" evidence="2">
    <location>
        <begin position="74"/>
        <end position="83"/>
    </location>
</feature>
<comment type="similarity">
    <text evidence="1">Belongs to the methyltransferase superfamily. LaeA methyltransferase family.</text>
</comment>
<proteinExistence type="inferred from homology"/>
<dbReference type="CDD" id="cd02440">
    <property type="entry name" value="AdoMet_MTases"/>
    <property type="match status" value="1"/>
</dbReference>
<dbReference type="PANTHER" id="PTHR43591">
    <property type="entry name" value="METHYLTRANSFERASE"/>
    <property type="match status" value="1"/>
</dbReference>
<sequence>MAPHSDFLKYLACFPLVSVPNVYLPSSLPLSMMSSLTSPQKSAHPGQPSSKATPGPVDNESGLLPPEHWAQLNEEADDQDDGDSILSDNGSSTASLSSSILKYRTLHGRLYQSEKGNPDYWFVETHHVLTLLMGDKLYLAPISEDIQAAADIGTGTGIWAIEFADKFPNASIIGTDLAPIQPGWVPPNLEFQIDDCTQEWTMAPSSLDYVHMRWLVGSIADWTALFKEAYKSLKPGGWVESYEPSSTVESDDNSVLPGSAMSQWQKFFVEGGRKIGRPFTVFEDRLQRKAMEEAGFVDIEERNFKNPVGGWPKEPEAKVVGQYTQAAFEEDGKGTVLHFATALGWKEEEVTVFMAQHRREIRSPNIHAYYKQKVIWGRKPEAA</sequence>
<feature type="region of interest" description="Disordered" evidence="2">
    <location>
        <begin position="34"/>
        <end position="94"/>
    </location>
</feature>
<dbReference type="Gene3D" id="3.40.50.150">
    <property type="entry name" value="Vaccinia Virus protein VP39"/>
    <property type="match status" value="1"/>
</dbReference>
<dbReference type="EMBL" id="JAPDHF010000030">
    <property type="protein sequence ID" value="KAJ4002759.1"/>
    <property type="molecule type" value="Genomic_DNA"/>
</dbReference>
<comment type="caution">
    <text evidence="3">The sequence shown here is derived from an EMBL/GenBank/DDBJ whole genome shotgun (WGS) entry which is preliminary data.</text>
</comment>
<evidence type="ECO:0000256" key="1">
    <source>
        <dbReference type="ARBA" id="ARBA00038158"/>
    </source>
</evidence>
<feature type="compositionally biased region" description="Low complexity" evidence="2">
    <location>
        <begin position="84"/>
        <end position="94"/>
    </location>
</feature>
<dbReference type="InterPro" id="IPR029063">
    <property type="entry name" value="SAM-dependent_MTases_sf"/>
</dbReference>
<name>A0A9W8PD41_9HYPO</name>
<evidence type="ECO:0008006" key="5">
    <source>
        <dbReference type="Google" id="ProtNLM"/>
    </source>
</evidence>
<evidence type="ECO:0000313" key="3">
    <source>
        <dbReference type="EMBL" id="KAJ4002759.1"/>
    </source>
</evidence>
<gene>
    <name evidence="3" type="ORF">NW766_012689</name>
</gene>
<dbReference type="PANTHER" id="PTHR43591:SF10">
    <property type="entry name" value="ABC TRANSMEMBRANE TYPE-1 DOMAIN-CONTAINING PROTEIN-RELATED"/>
    <property type="match status" value="1"/>
</dbReference>
<dbReference type="Proteomes" id="UP001152130">
    <property type="component" value="Unassembled WGS sequence"/>
</dbReference>
<reference evidence="3" key="1">
    <citation type="submission" date="2022-10" db="EMBL/GenBank/DDBJ databases">
        <title>Fusarium specimens isolated from Avocado Roots.</title>
        <authorList>
            <person name="Stajich J."/>
            <person name="Roper C."/>
            <person name="Heimlech-Rivalta G."/>
        </authorList>
    </citation>
    <scope>NUCLEOTIDE SEQUENCE</scope>
    <source>
        <strain evidence="3">CF00143</strain>
    </source>
</reference>
<protein>
    <recommendedName>
        <fullName evidence="5">Methyltransferase</fullName>
    </recommendedName>
</protein>
<dbReference type="Pfam" id="PF13489">
    <property type="entry name" value="Methyltransf_23"/>
    <property type="match status" value="1"/>
</dbReference>
<accession>A0A9W8PD41</accession>
<evidence type="ECO:0000256" key="2">
    <source>
        <dbReference type="SAM" id="MobiDB-lite"/>
    </source>
</evidence>
<evidence type="ECO:0000313" key="4">
    <source>
        <dbReference type="Proteomes" id="UP001152130"/>
    </source>
</evidence>
<organism evidence="3 4">
    <name type="scientific">Fusarium irregulare</name>
    <dbReference type="NCBI Taxonomy" id="2494466"/>
    <lineage>
        <taxon>Eukaryota</taxon>
        <taxon>Fungi</taxon>
        <taxon>Dikarya</taxon>
        <taxon>Ascomycota</taxon>
        <taxon>Pezizomycotina</taxon>
        <taxon>Sordariomycetes</taxon>
        <taxon>Hypocreomycetidae</taxon>
        <taxon>Hypocreales</taxon>
        <taxon>Nectriaceae</taxon>
        <taxon>Fusarium</taxon>
        <taxon>Fusarium incarnatum-equiseti species complex</taxon>
    </lineage>
</organism>